<evidence type="ECO:0008006" key="4">
    <source>
        <dbReference type="Google" id="ProtNLM"/>
    </source>
</evidence>
<gene>
    <name evidence="2" type="ORF">Syun_003121</name>
</gene>
<dbReference type="Proteomes" id="UP001420932">
    <property type="component" value="Unassembled WGS sequence"/>
</dbReference>
<dbReference type="EMBL" id="JBBNAF010000002">
    <property type="protein sequence ID" value="KAK9162219.1"/>
    <property type="molecule type" value="Genomic_DNA"/>
</dbReference>
<feature type="chain" id="PRO_5042964846" description="Thionin-like protein" evidence="1">
    <location>
        <begin position="20"/>
        <end position="76"/>
    </location>
</feature>
<dbReference type="AlphaFoldDB" id="A0AAP0Q1C5"/>
<sequence>MKKSVAVLLLVAVLYLVSSETLLVVVAGPEDCMDACSTACVQYLRDSRRMARCERKCSIRCGPDAAAANKVGTIGG</sequence>
<evidence type="ECO:0000256" key="1">
    <source>
        <dbReference type="SAM" id="SignalP"/>
    </source>
</evidence>
<reference evidence="2 3" key="1">
    <citation type="submission" date="2024-01" db="EMBL/GenBank/DDBJ databases">
        <title>Genome assemblies of Stephania.</title>
        <authorList>
            <person name="Yang L."/>
        </authorList>
    </citation>
    <scope>NUCLEOTIDE SEQUENCE [LARGE SCALE GENOMIC DNA]</scope>
    <source>
        <strain evidence="2">YNDBR</strain>
        <tissue evidence="2">Leaf</tissue>
    </source>
</reference>
<protein>
    <recommendedName>
        <fullName evidence="4">Thionin-like protein</fullName>
    </recommendedName>
</protein>
<organism evidence="2 3">
    <name type="scientific">Stephania yunnanensis</name>
    <dbReference type="NCBI Taxonomy" id="152371"/>
    <lineage>
        <taxon>Eukaryota</taxon>
        <taxon>Viridiplantae</taxon>
        <taxon>Streptophyta</taxon>
        <taxon>Embryophyta</taxon>
        <taxon>Tracheophyta</taxon>
        <taxon>Spermatophyta</taxon>
        <taxon>Magnoliopsida</taxon>
        <taxon>Ranunculales</taxon>
        <taxon>Menispermaceae</taxon>
        <taxon>Menispermoideae</taxon>
        <taxon>Cissampelideae</taxon>
        <taxon>Stephania</taxon>
    </lineage>
</organism>
<dbReference type="PANTHER" id="PTHR37183">
    <property type="entry name" value="PLANT THIONIN FAMILY PROTEIN"/>
    <property type="match status" value="1"/>
</dbReference>
<keyword evidence="1" id="KW-0732">Signal</keyword>
<name>A0AAP0Q1C5_9MAGN</name>
<feature type="signal peptide" evidence="1">
    <location>
        <begin position="1"/>
        <end position="19"/>
    </location>
</feature>
<keyword evidence="3" id="KW-1185">Reference proteome</keyword>
<evidence type="ECO:0000313" key="2">
    <source>
        <dbReference type="EMBL" id="KAK9162219.1"/>
    </source>
</evidence>
<accession>A0AAP0Q1C5</accession>
<evidence type="ECO:0000313" key="3">
    <source>
        <dbReference type="Proteomes" id="UP001420932"/>
    </source>
</evidence>
<comment type="caution">
    <text evidence="2">The sequence shown here is derived from an EMBL/GenBank/DDBJ whole genome shotgun (WGS) entry which is preliminary data.</text>
</comment>
<proteinExistence type="predicted"/>
<dbReference type="PANTHER" id="PTHR37183:SF1">
    <property type="entry name" value="PLANT THIONIN FAMILY PROTEIN"/>
    <property type="match status" value="1"/>
</dbReference>